<proteinExistence type="predicted"/>
<dbReference type="AlphaFoldDB" id="A0A9D2KZA1"/>
<evidence type="ECO:0000313" key="2">
    <source>
        <dbReference type="Proteomes" id="UP000886858"/>
    </source>
</evidence>
<reference evidence="1" key="2">
    <citation type="submission" date="2021-04" db="EMBL/GenBank/DDBJ databases">
        <authorList>
            <person name="Gilroy R."/>
        </authorList>
    </citation>
    <scope>NUCLEOTIDE SEQUENCE</scope>
    <source>
        <strain evidence="1">CHK179-7159</strain>
    </source>
</reference>
<gene>
    <name evidence="1" type="ORF">H9717_09720</name>
</gene>
<accession>A0A9D2KZA1</accession>
<name>A0A9D2KZA1_9FIRM</name>
<evidence type="ECO:0008006" key="3">
    <source>
        <dbReference type="Google" id="ProtNLM"/>
    </source>
</evidence>
<protein>
    <recommendedName>
        <fullName evidence="3">Transposase</fullName>
    </recommendedName>
</protein>
<feature type="non-terminal residue" evidence="1">
    <location>
        <position position="1"/>
    </location>
</feature>
<sequence length="236" mass="27456">MNEPIPANREYKDSVFRMLYNDPETVLPLYNALNGTDYKDPQMLTVTTMENALYLGMRNDVSFLLDSRMTLYEHQSTWNPNLPLRDLFYIARLMEKYVNVHRKSLYSSTLIRLPAPRFVVFYNGLKDTEDNLLLRLSDAYEKAEAEPELELVVRLININPGHNPELMTRCRTLREYSEFVARIRKCAAEEAGFPEAVERAVTECIREGILADFLLSQRSEVVPTISSIAYYWHCNL</sequence>
<dbReference type="Proteomes" id="UP000886858">
    <property type="component" value="Unassembled WGS sequence"/>
</dbReference>
<organism evidence="1 2">
    <name type="scientific">Candidatus Eisenbergiella merdipullorum</name>
    <dbReference type="NCBI Taxonomy" id="2838553"/>
    <lineage>
        <taxon>Bacteria</taxon>
        <taxon>Bacillati</taxon>
        <taxon>Bacillota</taxon>
        <taxon>Clostridia</taxon>
        <taxon>Lachnospirales</taxon>
        <taxon>Lachnospiraceae</taxon>
        <taxon>Eisenbergiella</taxon>
    </lineage>
</organism>
<comment type="caution">
    <text evidence="1">The sequence shown here is derived from an EMBL/GenBank/DDBJ whole genome shotgun (WGS) entry which is preliminary data.</text>
</comment>
<reference evidence="1" key="1">
    <citation type="journal article" date="2021" name="PeerJ">
        <title>Extensive microbial diversity within the chicken gut microbiome revealed by metagenomics and culture.</title>
        <authorList>
            <person name="Gilroy R."/>
            <person name="Ravi A."/>
            <person name="Getino M."/>
            <person name="Pursley I."/>
            <person name="Horton D.L."/>
            <person name="Alikhan N.F."/>
            <person name="Baker D."/>
            <person name="Gharbi K."/>
            <person name="Hall N."/>
            <person name="Watson M."/>
            <person name="Adriaenssens E.M."/>
            <person name="Foster-Nyarko E."/>
            <person name="Jarju S."/>
            <person name="Secka A."/>
            <person name="Antonio M."/>
            <person name="Oren A."/>
            <person name="Chaudhuri R.R."/>
            <person name="La Ragione R."/>
            <person name="Hildebrand F."/>
            <person name="Pallen M.J."/>
        </authorList>
    </citation>
    <scope>NUCLEOTIDE SEQUENCE</scope>
    <source>
        <strain evidence="1">CHK179-7159</strain>
    </source>
</reference>
<dbReference type="EMBL" id="DWYY01000107">
    <property type="protein sequence ID" value="HJA93372.1"/>
    <property type="molecule type" value="Genomic_DNA"/>
</dbReference>
<evidence type="ECO:0000313" key="1">
    <source>
        <dbReference type="EMBL" id="HJA93372.1"/>
    </source>
</evidence>